<evidence type="ECO:0000259" key="8">
    <source>
        <dbReference type="Pfam" id="PF01618"/>
    </source>
</evidence>
<evidence type="ECO:0000313" key="10">
    <source>
        <dbReference type="Proteomes" id="UP000294593"/>
    </source>
</evidence>
<feature type="transmembrane region" description="Helical" evidence="7">
    <location>
        <begin position="133"/>
        <end position="156"/>
    </location>
</feature>
<dbReference type="PANTHER" id="PTHR30625:SF11">
    <property type="entry name" value="MOTA_TOLQ_EXBB PROTON CHANNEL DOMAIN-CONTAINING PROTEIN"/>
    <property type="match status" value="1"/>
</dbReference>
<proteinExistence type="inferred from homology"/>
<dbReference type="EMBL" id="SNXW01000003">
    <property type="protein sequence ID" value="TDP84546.1"/>
    <property type="molecule type" value="Genomic_DNA"/>
</dbReference>
<accession>A0A4R6RFV9</accession>
<comment type="similarity">
    <text evidence="6">Belongs to the exbB/tolQ family.</text>
</comment>
<dbReference type="GO" id="GO:0017038">
    <property type="term" value="P:protein import"/>
    <property type="evidence" value="ECO:0007669"/>
    <property type="project" value="TreeGrafter"/>
</dbReference>
<keyword evidence="2" id="KW-1003">Cell membrane</keyword>
<evidence type="ECO:0000313" key="9">
    <source>
        <dbReference type="EMBL" id="TDP84546.1"/>
    </source>
</evidence>
<sequence>MRCSGLVSPQAAQASRLTRESDLLSILQAAGWPIVPLVLCSIVALALVIERFLSLRESRVAPPRLVDEVMSVTRTALPPADTLTKLAENSILGLVLAQGLRAAAAEQRITEANLRGAFESAGRDAVHRLERNLSALGTIASAAPLLGLLGTVIGMIEIFGASGPQASAGTNPADLAHGISVALYNTAFGLIVAIPSLIAYRHFRARIEGYTLALEQSADRMVPHILRLSTPRR</sequence>
<evidence type="ECO:0000256" key="7">
    <source>
        <dbReference type="SAM" id="Phobius"/>
    </source>
</evidence>
<dbReference type="Pfam" id="PF01618">
    <property type="entry name" value="MotA_ExbB"/>
    <property type="match status" value="1"/>
</dbReference>
<keyword evidence="10" id="KW-1185">Reference proteome</keyword>
<gene>
    <name evidence="9" type="ORF">EV672_103115</name>
</gene>
<evidence type="ECO:0000256" key="1">
    <source>
        <dbReference type="ARBA" id="ARBA00004651"/>
    </source>
</evidence>
<evidence type="ECO:0000256" key="6">
    <source>
        <dbReference type="RuleBase" id="RU004057"/>
    </source>
</evidence>
<dbReference type="AlphaFoldDB" id="A0A4R6RFV9"/>
<feature type="transmembrane region" description="Helical" evidence="7">
    <location>
        <begin position="176"/>
        <end position="200"/>
    </location>
</feature>
<feature type="transmembrane region" description="Helical" evidence="7">
    <location>
        <begin position="30"/>
        <end position="49"/>
    </location>
</feature>
<comment type="caution">
    <text evidence="9">The sequence shown here is derived from an EMBL/GenBank/DDBJ whole genome shotgun (WGS) entry which is preliminary data.</text>
</comment>
<dbReference type="InterPro" id="IPR050790">
    <property type="entry name" value="ExbB/TolQ_transport"/>
</dbReference>
<dbReference type="PANTHER" id="PTHR30625">
    <property type="entry name" value="PROTEIN TOLQ"/>
    <property type="match status" value="1"/>
</dbReference>
<evidence type="ECO:0000256" key="4">
    <source>
        <dbReference type="ARBA" id="ARBA00022989"/>
    </source>
</evidence>
<keyword evidence="3 7" id="KW-0812">Transmembrane</keyword>
<feature type="domain" description="MotA/TolQ/ExbB proton channel" evidence="8">
    <location>
        <begin position="89"/>
        <end position="215"/>
    </location>
</feature>
<organism evidence="9 10">
    <name type="scientific">Aquabacterium commune</name>
    <dbReference type="NCBI Taxonomy" id="70586"/>
    <lineage>
        <taxon>Bacteria</taxon>
        <taxon>Pseudomonadati</taxon>
        <taxon>Pseudomonadota</taxon>
        <taxon>Betaproteobacteria</taxon>
        <taxon>Burkholderiales</taxon>
        <taxon>Aquabacterium</taxon>
    </lineage>
</organism>
<protein>
    <submittedName>
        <fullName evidence="9">Biopolymer transport protein ExbB</fullName>
    </submittedName>
</protein>
<keyword evidence="6" id="KW-0653">Protein transport</keyword>
<comment type="subcellular location">
    <subcellularLocation>
        <location evidence="1">Cell membrane</location>
        <topology evidence="1">Multi-pass membrane protein</topology>
    </subcellularLocation>
    <subcellularLocation>
        <location evidence="6">Membrane</location>
        <topology evidence="6">Multi-pass membrane protein</topology>
    </subcellularLocation>
</comment>
<dbReference type="InterPro" id="IPR002898">
    <property type="entry name" value="MotA_ExbB_proton_chnl"/>
</dbReference>
<dbReference type="GO" id="GO:0005886">
    <property type="term" value="C:plasma membrane"/>
    <property type="evidence" value="ECO:0007669"/>
    <property type="project" value="UniProtKB-SubCell"/>
</dbReference>
<evidence type="ECO:0000256" key="3">
    <source>
        <dbReference type="ARBA" id="ARBA00022692"/>
    </source>
</evidence>
<dbReference type="Proteomes" id="UP000294593">
    <property type="component" value="Unassembled WGS sequence"/>
</dbReference>
<evidence type="ECO:0000256" key="5">
    <source>
        <dbReference type="ARBA" id="ARBA00023136"/>
    </source>
</evidence>
<name>A0A4R6RFV9_9BURK</name>
<keyword evidence="5 7" id="KW-0472">Membrane</keyword>
<evidence type="ECO:0000256" key="2">
    <source>
        <dbReference type="ARBA" id="ARBA00022475"/>
    </source>
</evidence>
<reference evidence="9 10" key="1">
    <citation type="submission" date="2019-03" db="EMBL/GenBank/DDBJ databases">
        <title>Genomic Encyclopedia of Type Strains, Phase IV (KMG-IV): sequencing the most valuable type-strain genomes for metagenomic binning, comparative biology and taxonomic classification.</title>
        <authorList>
            <person name="Goeker M."/>
        </authorList>
    </citation>
    <scope>NUCLEOTIDE SEQUENCE [LARGE SCALE GENOMIC DNA]</scope>
    <source>
        <strain evidence="9 10">DSM 11901</strain>
    </source>
</reference>
<keyword evidence="6" id="KW-0813">Transport</keyword>
<keyword evidence="4 7" id="KW-1133">Transmembrane helix</keyword>